<dbReference type="PANTHER" id="PTHR11933">
    <property type="entry name" value="TRNA 5-METHYLAMINOMETHYL-2-THIOURIDYLATE -METHYLTRANSFERASE"/>
    <property type="match status" value="1"/>
</dbReference>
<dbReference type="InterPro" id="IPR014729">
    <property type="entry name" value="Rossmann-like_a/b/a_fold"/>
</dbReference>
<comment type="function">
    <text evidence="9">Catalyzes the 2-thiolation of uridine at the wobble position (U34) of tRNA, leading to the formation of s(2)U34.</text>
</comment>
<keyword evidence="13" id="KW-1185">Reference proteome</keyword>
<keyword evidence="1 9" id="KW-0820">tRNA-binding</keyword>
<dbReference type="Gene3D" id="2.30.30.280">
    <property type="entry name" value="Adenine nucleotide alpha hydrolases-like domains"/>
    <property type="match status" value="1"/>
</dbReference>
<dbReference type="SUPFAM" id="SSF52402">
    <property type="entry name" value="Adenine nucleotide alpha hydrolases-like"/>
    <property type="match status" value="1"/>
</dbReference>
<dbReference type="EMBL" id="SLUK01000002">
    <property type="protein sequence ID" value="TCL44706.1"/>
    <property type="molecule type" value="Genomic_DNA"/>
</dbReference>
<comment type="similarity">
    <text evidence="9">Belongs to the MnmA/TRMU family.</text>
</comment>
<evidence type="ECO:0000256" key="5">
    <source>
        <dbReference type="ARBA" id="ARBA00022840"/>
    </source>
</evidence>
<keyword evidence="7" id="KW-1015">Disulfide bond</keyword>
<dbReference type="GO" id="GO:0002143">
    <property type="term" value="P:tRNA wobble position uridine thiolation"/>
    <property type="evidence" value="ECO:0007669"/>
    <property type="project" value="TreeGrafter"/>
</dbReference>
<dbReference type="NCBIfam" id="NF001138">
    <property type="entry name" value="PRK00143.1"/>
    <property type="match status" value="1"/>
</dbReference>
<dbReference type="Proteomes" id="UP000294682">
    <property type="component" value="Unassembled WGS sequence"/>
</dbReference>
<keyword evidence="3 9" id="KW-0819">tRNA processing</keyword>
<keyword evidence="4 9" id="KW-0547">Nucleotide-binding</keyword>
<evidence type="ECO:0000313" key="13">
    <source>
        <dbReference type="Proteomes" id="UP000294682"/>
    </source>
</evidence>
<feature type="domain" description="tRNA-specific 2-thiouridylase MnmA-like C-terminal" evidence="10">
    <location>
        <begin position="284"/>
        <end position="345"/>
    </location>
</feature>
<dbReference type="RefSeq" id="WP_132084074.1">
    <property type="nucleotide sequence ID" value="NZ_SLUK01000002.1"/>
</dbReference>
<evidence type="ECO:0000256" key="6">
    <source>
        <dbReference type="ARBA" id="ARBA00022884"/>
    </source>
</evidence>
<evidence type="ECO:0000256" key="9">
    <source>
        <dbReference type="HAMAP-Rule" id="MF_00144"/>
    </source>
</evidence>
<dbReference type="Pfam" id="PF20259">
    <property type="entry name" value="tRNA_Me_trans_M"/>
    <property type="match status" value="1"/>
</dbReference>
<dbReference type="NCBIfam" id="TIGR00420">
    <property type="entry name" value="trmU"/>
    <property type="match status" value="1"/>
</dbReference>
<dbReference type="EC" id="2.8.1.13" evidence="9"/>
<dbReference type="GO" id="GO:0005737">
    <property type="term" value="C:cytoplasm"/>
    <property type="evidence" value="ECO:0007669"/>
    <property type="project" value="UniProtKB-SubCell"/>
</dbReference>
<dbReference type="CDD" id="cd01998">
    <property type="entry name" value="MnmA_TRMU-like"/>
    <property type="match status" value="1"/>
</dbReference>
<gene>
    <name evidence="9" type="primary">mnmA</name>
    <name evidence="12" type="ORF">EDD78_102332</name>
</gene>
<dbReference type="InterPro" id="IPR046884">
    <property type="entry name" value="MnmA-like_central"/>
</dbReference>
<sequence length="349" mass="38497">MTSKSGEGVLLALSGGVDSSVCAHLLKEQGLHVEAVVCEFSPAHRPAVEAARQTAKLLDIPLHVIECHQAFTQQVISYFAKSYLGGETPNPCVVCNPLVKFRAITEKADELGLRYTATGHYADVVEQDGRYMVKKAKFLPRDQSYMLYRLDQRQLQHLLLPLARMSKDEVRAFARELALPCADAPDSQEICFIPDGDYPRYIEEHYGQSVQGDYISPEGMPCGKHKGIIHYTVGQRKGLGIALGRPVFIRQIDPQTGNIYLAEAGQEFFSRLVLRDCVWQPFDELPRAMELEAKIRSQARPAAAAVSPLGNGRAEVLLREPQRAPAPGQSCVLYQGDVVCGGGFIETAE</sequence>
<comment type="catalytic activity">
    <reaction evidence="8 9">
        <text>S-sulfanyl-L-cysteinyl-[protein] + uridine(34) in tRNA + AH2 + ATP = 2-thiouridine(34) in tRNA + L-cysteinyl-[protein] + A + AMP + diphosphate + H(+)</text>
        <dbReference type="Rhea" id="RHEA:47032"/>
        <dbReference type="Rhea" id="RHEA-COMP:10131"/>
        <dbReference type="Rhea" id="RHEA-COMP:11726"/>
        <dbReference type="Rhea" id="RHEA-COMP:11727"/>
        <dbReference type="Rhea" id="RHEA-COMP:11728"/>
        <dbReference type="ChEBI" id="CHEBI:13193"/>
        <dbReference type="ChEBI" id="CHEBI:15378"/>
        <dbReference type="ChEBI" id="CHEBI:17499"/>
        <dbReference type="ChEBI" id="CHEBI:29950"/>
        <dbReference type="ChEBI" id="CHEBI:30616"/>
        <dbReference type="ChEBI" id="CHEBI:33019"/>
        <dbReference type="ChEBI" id="CHEBI:61963"/>
        <dbReference type="ChEBI" id="CHEBI:65315"/>
        <dbReference type="ChEBI" id="CHEBI:87170"/>
        <dbReference type="ChEBI" id="CHEBI:456215"/>
        <dbReference type="EC" id="2.8.1.13"/>
    </reaction>
</comment>
<comment type="caution">
    <text evidence="9">Lacks conserved residue(s) required for the propagation of feature annotation.</text>
</comment>
<evidence type="ECO:0000256" key="3">
    <source>
        <dbReference type="ARBA" id="ARBA00022694"/>
    </source>
</evidence>
<dbReference type="GO" id="GO:0005524">
    <property type="term" value="F:ATP binding"/>
    <property type="evidence" value="ECO:0007669"/>
    <property type="project" value="UniProtKB-KW"/>
</dbReference>
<feature type="site" description="Interaction with tRNA" evidence="9">
    <location>
        <position position="120"/>
    </location>
</feature>
<comment type="subcellular location">
    <subcellularLocation>
        <location evidence="9">Cytoplasm</location>
    </subcellularLocation>
</comment>
<feature type="binding site" evidence="9">
    <location>
        <begin position="12"/>
        <end position="19"/>
    </location>
    <ligand>
        <name>ATP</name>
        <dbReference type="ChEBI" id="CHEBI:30616"/>
    </ligand>
</feature>
<dbReference type="Gene3D" id="3.40.50.620">
    <property type="entry name" value="HUPs"/>
    <property type="match status" value="1"/>
</dbReference>
<dbReference type="InterPro" id="IPR023382">
    <property type="entry name" value="MnmA-like_central_sf"/>
</dbReference>
<feature type="domain" description="tRNA-specific 2-thiouridylase MnmA-like central" evidence="11">
    <location>
        <begin position="201"/>
        <end position="262"/>
    </location>
</feature>
<evidence type="ECO:0000256" key="4">
    <source>
        <dbReference type="ARBA" id="ARBA00022741"/>
    </source>
</evidence>
<keyword evidence="5 9" id="KW-0067">ATP-binding</keyword>
<dbReference type="AlphaFoldDB" id="A0A9X8UKM3"/>
<protein>
    <recommendedName>
        <fullName evidence="9">tRNA-specific 2-thiouridylase MnmA</fullName>
        <ecNumber evidence="9">2.8.1.13</ecNumber>
    </recommendedName>
</protein>
<reference evidence="12 13" key="1">
    <citation type="submission" date="2019-03" db="EMBL/GenBank/DDBJ databases">
        <title>Genomic Encyclopedia of Type Strains, Phase IV (KMG-IV): sequencing the most valuable type-strain genomes for metagenomic binning, comparative biology and taxonomic classification.</title>
        <authorList>
            <person name="Goeker M."/>
        </authorList>
    </citation>
    <scope>NUCLEOTIDE SEQUENCE [LARGE SCALE GENOMIC DNA]</scope>
    <source>
        <strain evidence="12 13">DSM 100433</strain>
    </source>
</reference>
<keyword evidence="9" id="KW-0963">Cytoplasm</keyword>
<feature type="region of interest" description="Interaction with tRNA" evidence="9">
    <location>
        <begin position="141"/>
        <end position="143"/>
    </location>
</feature>
<dbReference type="PANTHER" id="PTHR11933:SF5">
    <property type="entry name" value="MITOCHONDRIAL TRNA-SPECIFIC 2-THIOURIDYLASE 1"/>
    <property type="match status" value="1"/>
</dbReference>
<name>A0A9X8UKM3_9FIRM</name>
<evidence type="ECO:0000256" key="2">
    <source>
        <dbReference type="ARBA" id="ARBA00022679"/>
    </source>
</evidence>
<evidence type="ECO:0000256" key="8">
    <source>
        <dbReference type="ARBA" id="ARBA00051542"/>
    </source>
</evidence>
<proteinExistence type="inferred from homology"/>
<dbReference type="HAMAP" id="MF_00144">
    <property type="entry name" value="tRNA_thiouridyl_MnmA"/>
    <property type="match status" value="1"/>
</dbReference>
<evidence type="ECO:0000259" key="11">
    <source>
        <dbReference type="Pfam" id="PF20259"/>
    </source>
</evidence>
<accession>A0A9X8UKM3</accession>
<feature type="active site" description="Nucleophile" evidence="9">
    <location>
        <position position="95"/>
    </location>
</feature>
<keyword evidence="2 9" id="KW-0808">Transferase</keyword>
<dbReference type="Gene3D" id="2.40.30.10">
    <property type="entry name" value="Translation factors"/>
    <property type="match status" value="1"/>
</dbReference>
<dbReference type="Pfam" id="PF03054">
    <property type="entry name" value="tRNA_Me_trans"/>
    <property type="match status" value="1"/>
</dbReference>
<evidence type="ECO:0000313" key="12">
    <source>
        <dbReference type="EMBL" id="TCL44706.1"/>
    </source>
</evidence>
<organism evidence="12 13">
    <name type="scientific">Harryflintia acetispora</name>
    <dbReference type="NCBI Taxonomy" id="1849041"/>
    <lineage>
        <taxon>Bacteria</taxon>
        <taxon>Bacillati</taxon>
        <taxon>Bacillota</taxon>
        <taxon>Clostridia</taxon>
        <taxon>Eubacteriales</taxon>
        <taxon>Oscillospiraceae</taxon>
        <taxon>Harryflintia</taxon>
    </lineage>
</organism>
<feature type="site" description="Interaction with tRNA" evidence="9">
    <location>
        <position position="329"/>
    </location>
</feature>
<dbReference type="Pfam" id="PF20258">
    <property type="entry name" value="tRNA_Me_trans_C"/>
    <property type="match status" value="1"/>
</dbReference>
<feature type="active site" description="Cysteine persulfide intermediate" evidence="9">
    <location>
        <position position="191"/>
    </location>
</feature>
<comment type="caution">
    <text evidence="12">The sequence shown here is derived from an EMBL/GenBank/DDBJ whole genome shotgun (WGS) entry which is preliminary data.</text>
</comment>
<dbReference type="GO" id="GO:0000049">
    <property type="term" value="F:tRNA binding"/>
    <property type="evidence" value="ECO:0007669"/>
    <property type="project" value="UniProtKB-KW"/>
</dbReference>
<evidence type="ECO:0000256" key="7">
    <source>
        <dbReference type="ARBA" id="ARBA00023157"/>
    </source>
</evidence>
<evidence type="ECO:0000256" key="1">
    <source>
        <dbReference type="ARBA" id="ARBA00022555"/>
    </source>
</evidence>
<keyword evidence="6 9" id="KW-0694">RNA-binding</keyword>
<feature type="binding site" evidence="9">
    <location>
        <position position="119"/>
    </location>
    <ligand>
        <name>ATP</name>
        <dbReference type="ChEBI" id="CHEBI:30616"/>
    </ligand>
</feature>
<evidence type="ECO:0000259" key="10">
    <source>
        <dbReference type="Pfam" id="PF20258"/>
    </source>
</evidence>
<dbReference type="InterPro" id="IPR046885">
    <property type="entry name" value="MnmA-like_C"/>
</dbReference>
<dbReference type="InterPro" id="IPR004506">
    <property type="entry name" value="MnmA-like"/>
</dbReference>
<dbReference type="GO" id="GO:0103016">
    <property type="term" value="F:tRNA-uridine 2-sulfurtransferase activity"/>
    <property type="evidence" value="ECO:0007669"/>
    <property type="project" value="UniProtKB-EC"/>
</dbReference>